<accession>A0ABR6N510</accession>
<dbReference type="RefSeq" id="WP_344689671.1">
    <property type="nucleotide sequence ID" value="NZ_BAABAR010000003.1"/>
</dbReference>
<dbReference type="EC" id="3.4.19.13" evidence="6"/>
<dbReference type="EC" id="2.3.2.2" evidence="6"/>
<name>A0ABR6N510_9SPHN</name>
<dbReference type="Proteomes" id="UP000560131">
    <property type="component" value="Unassembled WGS sequence"/>
</dbReference>
<gene>
    <name evidence="6" type="ORF">FHS97_001812</name>
</gene>
<dbReference type="Pfam" id="PF01019">
    <property type="entry name" value="G_glu_transpept"/>
    <property type="match status" value="1"/>
</dbReference>
<dbReference type="InterPro" id="IPR043138">
    <property type="entry name" value="GGT_lsub"/>
</dbReference>
<comment type="similarity">
    <text evidence="1">Belongs to the gamma-glutamyltransferase family.</text>
</comment>
<keyword evidence="6" id="KW-0012">Acyltransferase</keyword>
<organism evidence="6 7">
    <name type="scientific">Sphingomonas endophytica</name>
    <dbReference type="NCBI Taxonomy" id="869719"/>
    <lineage>
        <taxon>Bacteria</taxon>
        <taxon>Pseudomonadati</taxon>
        <taxon>Pseudomonadota</taxon>
        <taxon>Alphaproteobacteria</taxon>
        <taxon>Sphingomonadales</taxon>
        <taxon>Sphingomonadaceae</taxon>
        <taxon>Sphingomonas</taxon>
    </lineage>
</organism>
<dbReference type="SUPFAM" id="SSF56235">
    <property type="entry name" value="N-terminal nucleophile aminohydrolases (Ntn hydrolases)"/>
    <property type="match status" value="1"/>
</dbReference>
<dbReference type="PRINTS" id="PR01210">
    <property type="entry name" value="GGTRANSPTASE"/>
</dbReference>
<reference evidence="6 7" key="1">
    <citation type="submission" date="2020-08" db="EMBL/GenBank/DDBJ databases">
        <title>Genomic Encyclopedia of Type Strains, Phase IV (KMG-IV): sequencing the most valuable type-strain genomes for metagenomic binning, comparative biology and taxonomic classification.</title>
        <authorList>
            <person name="Goeker M."/>
        </authorList>
    </citation>
    <scope>NUCLEOTIDE SEQUENCE [LARGE SCALE GENOMIC DNA]</scope>
    <source>
        <strain evidence="6 7">DSM 101535</strain>
    </source>
</reference>
<dbReference type="GO" id="GO:0103068">
    <property type="term" value="F:leukotriene C4 gamma-glutamyl transferase activity"/>
    <property type="evidence" value="ECO:0007669"/>
    <property type="project" value="UniProtKB-EC"/>
</dbReference>
<keyword evidence="4" id="KW-0865">Zymogen</keyword>
<evidence type="ECO:0000313" key="6">
    <source>
        <dbReference type="EMBL" id="MBB5725880.1"/>
    </source>
</evidence>
<feature type="chain" id="PRO_5046540878" evidence="5">
    <location>
        <begin position="34"/>
        <end position="592"/>
    </location>
</feature>
<dbReference type="InterPro" id="IPR029055">
    <property type="entry name" value="Ntn_hydrolases_N"/>
</dbReference>
<evidence type="ECO:0000256" key="3">
    <source>
        <dbReference type="ARBA" id="ARBA00022801"/>
    </source>
</evidence>
<comment type="caution">
    <text evidence="6">The sequence shown here is derived from an EMBL/GenBank/DDBJ whole genome shotgun (WGS) entry which is preliminary data.</text>
</comment>
<dbReference type="GO" id="GO:0036374">
    <property type="term" value="F:glutathione hydrolase activity"/>
    <property type="evidence" value="ECO:0007669"/>
    <property type="project" value="UniProtKB-EC"/>
</dbReference>
<dbReference type="PANTHER" id="PTHR43199">
    <property type="entry name" value="GLUTATHIONE HYDROLASE"/>
    <property type="match status" value="1"/>
</dbReference>
<dbReference type="Gene3D" id="1.10.246.130">
    <property type="match status" value="1"/>
</dbReference>
<proteinExistence type="inferred from homology"/>
<dbReference type="InterPro" id="IPR043137">
    <property type="entry name" value="GGT_ssub_C"/>
</dbReference>
<dbReference type="InterPro" id="IPR051792">
    <property type="entry name" value="GGT_bact"/>
</dbReference>
<keyword evidence="7" id="KW-1185">Reference proteome</keyword>
<keyword evidence="5" id="KW-0732">Signal</keyword>
<protein>
    <submittedName>
        <fullName evidence="6">Gamma-glutamyltranspeptidase/glutathione hydrolase</fullName>
        <ecNumber evidence="6">2.3.2.2</ecNumber>
        <ecNumber evidence="6">3.4.19.13</ecNumber>
    </submittedName>
</protein>
<evidence type="ECO:0000313" key="7">
    <source>
        <dbReference type="Proteomes" id="UP000560131"/>
    </source>
</evidence>
<dbReference type="Gene3D" id="3.60.20.40">
    <property type="match status" value="1"/>
</dbReference>
<dbReference type="PANTHER" id="PTHR43199:SF1">
    <property type="entry name" value="GLUTATHIONE HYDROLASE PROENZYME"/>
    <property type="match status" value="1"/>
</dbReference>
<keyword evidence="3 6" id="KW-0378">Hydrolase</keyword>
<sequence>MIGTGHGTMRIRSFLFGAALLLGACAAPQRAVAPPAPSAATAPAPSAATAPAQIFVVSANPLATDAGMAVLRRGGSAADAAVAVQAMLSLVEPQSSGVGGGAFLTYYDAAARQVRIYDGRETAPAGATTDMFLDDNGRSLPFAQAVLSGRATGVPGAVKMLAMVQAEHGRLPWNTLFGDARRTAKDGFTVSPRLARFLGGNYAELGAPDVRAYFARPGGGLLHAGERLRNPAYAAFLTRLAEQGPDALYTGETARRIVARTTQGPLAGTMTLADLAGYRPVVREPVCAPYRVLLVCAPPPPASGVGLLELLGLLERTDIATRGPNDPQAWFLFAEASRLMYADRDRYVGDPAFVDVPVAGLLAPDYLAKRAQLIGTRAGPAPAPGTPAGAPAAAADRTLEPTGTSHFVVGDARGNVVSITTTVESIFGSGRMVDGFFLNNQMTDFSFSPRDAAGRPAANAVAAGKRPRSSMTPLVLLDGARGFVGALGSAGGNAILAYVGKAAVAAIDWKLPMQEALGLPNLIAKGDNYQGEASRFTPVVRDGLAARGIVVRPGQGEDSGLHGIILRDGRLDGGFDPRREGKVAIEPAPAQR</sequence>
<evidence type="ECO:0000256" key="1">
    <source>
        <dbReference type="ARBA" id="ARBA00009381"/>
    </source>
</evidence>
<evidence type="ECO:0000256" key="2">
    <source>
        <dbReference type="ARBA" id="ARBA00022679"/>
    </source>
</evidence>
<evidence type="ECO:0000256" key="4">
    <source>
        <dbReference type="ARBA" id="ARBA00023145"/>
    </source>
</evidence>
<dbReference type="EMBL" id="JACIJN010000005">
    <property type="protein sequence ID" value="MBB5725880.1"/>
    <property type="molecule type" value="Genomic_DNA"/>
</dbReference>
<evidence type="ECO:0000256" key="5">
    <source>
        <dbReference type="SAM" id="SignalP"/>
    </source>
</evidence>
<keyword evidence="2 6" id="KW-0808">Transferase</keyword>
<feature type="signal peptide" evidence="5">
    <location>
        <begin position="1"/>
        <end position="33"/>
    </location>
</feature>